<keyword evidence="8" id="KW-1185">Reference proteome</keyword>
<dbReference type="EMBL" id="VSWD01000007">
    <property type="protein sequence ID" value="KAK3098008.1"/>
    <property type="molecule type" value="Genomic_DNA"/>
</dbReference>
<dbReference type="Proteomes" id="UP001186944">
    <property type="component" value="Unassembled WGS sequence"/>
</dbReference>
<comment type="caution">
    <text evidence="7">The sequence shown here is derived from an EMBL/GenBank/DDBJ whole genome shotgun (WGS) entry which is preliminary data.</text>
</comment>
<organism evidence="7 8">
    <name type="scientific">Pinctada imbricata</name>
    <name type="common">Atlantic pearl-oyster</name>
    <name type="synonym">Pinctada martensii</name>
    <dbReference type="NCBI Taxonomy" id="66713"/>
    <lineage>
        <taxon>Eukaryota</taxon>
        <taxon>Metazoa</taxon>
        <taxon>Spiralia</taxon>
        <taxon>Lophotrochozoa</taxon>
        <taxon>Mollusca</taxon>
        <taxon>Bivalvia</taxon>
        <taxon>Autobranchia</taxon>
        <taxon>Pteriomorphia</taxon>
        <taxon>Pterioida</taxon>
        <taxon>Pterioidea</taxon>
        <taxon>Pteriidae</taxon>
        <taxon>Pinctada</taxon>
    </lineage>
</organism>
<dbReference type="PANTHER" id="PTHR46600">
    <property type="entry name" value="THAP DOMAIN-CONTAINING"/>
    <property type="match status" value="1"/>
</dbReference>
<dbReference type="InterPro" id="IPR006612">
    <property type="entry name" value="THAP_Znf"/>
</dbReference>
<protein>
    <recommendedName>
        <fullName evidence="6">THAP-type domain-containing protein</fullName>
    </recommendedName>
</protein>
<keyword evidence="4 5" id="KW-0238">DNA-binding</keyword>
<feature type="domain" description="THAP-type" evidence="6">
    <location>
        <begin position="13"/>
        <end position="104"/>
    </location>
</feature>
<dbReference type="GO" id="GO:0043565">
    <property type="term" value="F:sequence-specific DNA binding"/>
    <property type="evidence" value="ECO:0007669"/>
    <property type="project" value="InterPro"/>
</dbReference>
<dbReference type="AlphaFoldDB" id="A0AA89BVT0"/>
<proteinExistence type="predicted"/>
<sequence>MPRGDRGGTSRGSGVRCVAAYCGNTSVSGVNLHMFPKNLVTRKAWTSFVRAKRKDWNGPTQYSALCSDHFTDDCYPFKVLFEWKSTGKRPKCAQLKKDAIPVIHKSAIKIKEKGIEPQIKESVPTLSTLETLLQSKESVPQSVPPKKLRGAYRKREAIRVSNNDILAIGVSNNDILANLPFYI</sequence>
<dbReference type="InterPro" id="IPR038441">
    <property type="entry name" value="THAP_Znf_sf"/>
</dbReference>
<evidence type="ECO:0000259" key="6">
    <source>
        <dbReference type="PROSITE" id="PS50950"/>
    </source>
</evidence>
<dbReference type="PANTHER" id="PTHR46600:SF11">
    <property type="entry name" value="THAP DOMAIN-CONTAINING PROTEIN 10"/>
    <property type="match status" value="1"/>
</dbReference>
<evidence type="ECO:0000313" key="8">
    <source>
        <dbReference type="Proteomes" id="UP001186944"/>
    </source>
</evidence>
<evidence type="ECO:0000256" key="5">
    <source>
        <dbReference type="PROSITE-ProRule" id="PRU00309"/>
    </source>
</evidence>
<dbReference type="InterPro" id="IPR026516">
    <property type="entry name" value="THAP1/10"/>
</dbReference>
<accession>A0AA89BVT0</accession>
<reference evidence="7" key="1">
    <citation type="submission" date="2019-08" db="EMBL/GenBank/DDBJ databases">
        <title>The improved chromosome-level genome for the pearl oyster Pinctada fucata martensii using PacBio sequencing and Hi-C.</title>
        <authorList>
            <person name="Zheng Z."/>
        </authorList>
    </citation>
    <scope>NUCLEOTIDE SEQUENCE</scope>
    <source>
        <strain evidence="7">ZZ-2019</strain>
        <tissue evidence="7">Adductor muscle</tissue>
    </source>
</reference>
<keyword evidence="1" id="KW-0479">Metal-binding</keyword>
<evidence type="ECO:0000256" key="1">
    <source>
        <dbReference type="ARBA" id="ARBA00022723"/>
    </source>
</evidence>
<keyword evidence="3" id="KW-0862">Zinc</keyword>
<evidence type="ECO:0000256" key="2">
    <source>
        <dbReference type="ARBA" id="ARBA00022771"/>
    </source>
</evidence>
<dbReference type="SMART" id="SM00980">
    <property type="entry name" value="THAP"/>
    <property type="match status" value="1"/>
</dbReference>
<name>A0AA89BVT0_PINIB</name>
<evidence type="ECO:0000256" key="3">
    <source>
        <dbReference type="ARBA" id="ARBA00022833"/>
    </source>
</evidence>
<dbReference type="Gene3D" id="6.20.210.20">
    <property type="entry name" value="THAP domain"/>
    <property type="match status" value="1"/>
</dbReference>
<keyword evidence="2 5" id="KW-0863">Zinc-finger</keyword>
<evidence type="ECO:0000256" key="4">
    <source>
        <dbReference type="ARBA" id="ARBA00023125"/>
    </source>
</evidence>
<gene>
    <name evidence="7" type="ORF">FSP39_015266</name>
</gene>
<dbReference type="PROSITE" id="PS50950">
    <property type="entry name" value="ZF_THAP"/>
    <property type="match status" value="1"/>
</dbReference>
<dbReference type="GO" id="GO:0008270">
    <property type="term" value="F:zinc ion binding"/>
    <property type="evidence" value="ECO:0007669"/>
    <property type="project" value="UniProtKB-KW"/>
</dbReference>
<dbReference type="Pfam" id="PF05485">
    <property type="entry name" value="THAP"/>
    <property type="match status" value="1"/>
</dbReference>
<dbReference type="SUPFAM" id="SSF57716">
    <property type="entry name" value="Glucocorticoid receptor-like (DNA-binding domain)"/>
    <property type="match status" value="1"/>
</dbReference>
<evidence type="ECO:0000313" key="7">
    <source>
        <dbReference type="EMBL" id="KAK3098008.1"/>
    </source>
</evidence>